<feature type="non-terminal residue" evidence="2">
    <location>
        <position position="1"/>
    </location>
</feature>
<dbReference type="EMBL" id="JAVCQK010000037">
    <property type="protein sequence ID" value="MFH7518829.1"/>
    <property type="molecule type" value="Genomic_DNA"/>
</dbReference>
<evidence type="ECO:0000313" key="3">
    <source>
        <dbReference type="Proteomes" id="UP001610657"/>
    </source>
</evidence>
<name>A0ABW7NVM8_9PSED</name>
<feature type="domain" description="Helix-turn-helix" evidence="1">
    <location>
        <begin position="37"/>
        <end position="84"/>
    </location>
</feature>
<dbReference type="RefSeq" id="WP_395514302.1">
    <property type="nucleotide sequence ID" value="NZ_JAVCPR010000034.1"/>
</dbReference>
<protein>
    <submittedName>
        <fullName evidence="2">Helix-turn-helix domain-containing protein</fullName>
    </submittedName>
</protein>
<proteinExistence type="predicted"/>
<comment type="caution">
    <text evidence="2">The sequence shown here is derived from an EMBL/GenBank/DDBJ whole genome shotgun (WGS) entry which is preliminary data.</text>
</comment>
<sequence>VPPQLLLAAWTIAVNYKTRLINPSAAQRGPEQYMRLISISQAAEMLSIGRTTAYALAKTGKLPCVRGLGPLRVHYEKLVQMIEASIPDTLPDAGGVSQEKVCHIKEEKRGGSVSPQQMARTLDALLAPRTTQQPRP</sequence>
<dbReference type="Pfam" id="PF12728">
    <property type="entry name" value="HTH_17"/>
    <property type="match status" value="1"/>
</dbReference>
<evidence type="ECO:0000313" key="2">
    <source>
        <dbReference type="EMBL" id="MFH7518829.1"/>
    </source>
</evidence>
<dbReference type="Proteomes" id="UP001610657">
    <property type="component" value="Unassembled WGS sequence"/>
</dbReference>
<gene>
    <name evidence="2" type="ORF">RA271_27175</name>
</gene>
<organism evidence="2 3">
    <name type="scientific">Pseudomonas syringae pv. tagetis</name>
    <dbReference type="NCBI Taxonomy" id="129140"/>
    <lineage>
        <taxon>Bacteria</taxon>
        <taxon>Pseudomonadati</taxon>
        <taxon>Pseudomonadota</taxon>
        <taxon>Gammaproteobacteria</taxon>
        <taxon>Pseudomonadales</taxon>
        <taxon>Pseudomonadaceae</taxon>
        <taxon>Pseudomonas</taxon>
    </lineage>
</organism>
<keyword evidence="3" id="KW-1185">Reference proteome</keyword>
<accession>A0ABW7NVM8</accession>
<evidence type="ECO:0000259" key="1">
    <source>
        <dbReference type="Pfam" id="PF12728"/>
    </source>
</evidence>
<reference evidence="2 3" key="1">
    <citation type="submission" date="2023-08" db="EMBL/GenBank/DDBJ databases">
        <title>Genomic and mutational analysis of Pseudomonas syringae pv. tagetis EB037 pathogenicity on sunflower.</title>
        <authorList>
            <person name="Maul J.E."/>
        </authorList>
    </citation>
    <scope>NUCLEOTIDE SEQUENCE [LARGE SCALE GENOMIC DNA]</scope>
    <source>
        <strain evidence="2 3">EB037_T1</strain>
    </source>
</reference>
<dbReference type="InterPro" id="IPR041657">
    <property type="entry name" value="HTH_17"/>
</dbReference>